<evidence type="ECO:0000313" key="2">
    <source>
        <dbReference type="Proteomes" id="UP000603453"/>
    </source>
</evidence>
<organism evidence="1 2">
    <name type="scientific">Mucor saturninus</name>
    <dbReference type="NCBI Taxonomy" id="64648"/>
    <lineage>
        <taxon>Eukaryota</taxon>
        <taxon>Fungi</taxon>
        <taxon>Fungi incertae sedis</taxon>
        <taxon>Mucoromycota</taxon>
        <taxon>Mucoromycotina</taxon>
        <taxon>Mucoromycetes</taxon>
        <taxon>Mucorales</taxon>
        <taxon>Mucorineae</taxon>
        <taxon>Mucoraceae</taxon>
        <taxon>Mucor</taxon>
    </lineage>
</organism>
<comment type="caution">
    <text evidence="1">The sequence shown here is derived from an EMBL/GenBank/DDBJ whole genome shotgun (WGS) entry which is preliminary data.</text>
</comment>
<sequence>MRQSFVLFNGNDKKLILENATHPCPGCKRQDTVQLTRSEKNWIVFNRRIELPNSMRVRYECRKCRWKNETLPDDDPSFQIPTASCPNDYGHDMGRCCSSIMSSSSFMSATSSLYPGSIADANIYKKRASYGYL</sequence>
<dbReference type="EMBL" id="JAEPRD010000071">
    <property type="protein sequence ID" value="KAG2201430.1"/>
    <property type="molecule type" value="Genomic_DNA"/>
</dbReference>
<gene>
    <name evidence="1" type="ORF">INT47_001479</name>
</gene>
<protein>
    <submittedName>
        <fullName evidence="1">Uncharacterized protein</fullName>
    </submittedName>
</protein>
<evidence type="ECO:0000313" key="1">
    <source>
        <dbReference type="EMBL" id="KAG2201430.1"/>
    </source>
</evidence>
<dbReference type="Proteomes" id="UP000603453">
    <property type="component" value="Unassembled WGS sequence"/>
</dbReference>
<accession>A0A8H7R027</accession>
<proteinExistence type="predicted"/>
<keyword evidence="2" id="KW-1185">Reference proteome</keyword>
<name>A0A8H7R027_9FUNG</name>
<reference evidence="1" key="1">
    <citation type="submission" date="2020-12" db="EMBL/GenBank/DDBJ databases">
        <title>Metabolic potential, ecology and presence of endohyphal bacteria is reflected in genomic diversity of Mucoromycotina.</title>
        <authorList>
            <person name="Muszewska A."/>
            <person name="Okrasinska A."/>
            <person name="Steczkiewicz K."/>
            <person name="Drgas O."/>
            <person name="Orlowska M."/>
            <person name="Perlinska-Lenart U."/>
            <person name="Aleksandrzak-Piekarczyk T."/>
            <person name="Szatraj K."/>
            <person name="Zielenkiewicz U."/>
            <person name="Pilsyk S."/>
            <person name="Malc E."/>
            <person name="Mieczkowski P."/>
            <person name="Kruszewska J.S."/>
            <person name="Biernat P."/>
            <person name="Pawlowska J."/>
        </authorList>
    </citation>
    <scope>NUCLEOTIDE SEQUENCE</scope>
    <source>
        <strain evidence="1">WA0000017839</strain>
    </source>
</reference>
<dbReference type="OrthoDB" id="2222436at2759"/>
<dbReference type="AlphaFoldDB" id="A0A8H7R027"/>